<comment type="caution">
    <text evidence="2">The sequence shown here is derived from an EMBL/GenBank/DDBJ whole genome shotgun (WGS) entry which is preliminary data.</text>
</comment>
<feature type="transmembrane region" description="Helical" evidence="1">
    <location>
        <begin position="77"/>
        <end position="97"/>
    </location>
</feature>
<keyword evidence="3" id="KW-1185">Reference proteome</keyword>
<feature type="transmembrane region" description="Helical" evidence="1">
    <location>
        <begin position="159"/>
        <end position="176"/>
    </location>
</feature>
<evidence type="ECO:0000313" key="3">
    <source>
        <dbReference type="Proteomes" id="UP000268857"/>
    </source>
</evidence>
<dbReference type="EMBL" id="RSCJ01000003">
    <property type="protein sequence ID" value="RUR85106.1"/>
    <property type="molecule type" value="Genomic_DNA"/>
</dbReference>
<feature type="transmembrane region" description="Helical" evidence="1">
    <location>
        <begin position="132"/>
        <end position="152"/>
    </location>
</feature>
<feature type="transmembrane region" description="Helical" evidence="1">
    <location>
        <begin position="104"/>
        <end position="126"/>
    </location>
</feature>
<proteinExistence type="predicted"/>
<protein>
    <submittedName>
        <fullName evidence="2">Uncharacterized protein</fullName>
    </submittedName>
</protein>
<sequence length="203" mass="23557">MNFFNNSVPPLRRKQAVLDIHELEGSWQVDWRIGKVKIYSTYYTRLDRAFILWALLLVPMFATAQFLPVSWDLQATVWSILSIIGTAIMVILTQYWVQRRQVNWVLYCWVALMLLGVILTDLGVFFGWTEVLINLCPLWLGLSALGYLCTGLGVRSRTLIVTGIIHLLGIFFLPFFTEWQFIYTGAVMVLCLLMLAEFEWDHQ</sequence>
<gene>
    <name evidence="2" type="ORF">PCC6912_12220</name>
</gene>
<accession>A0A433NP27</accession>
<keyword evidence="1" id="KW-0812">Transmembrane</keyword>
<dbReference type="Proteomes" id="UP000268857">
    <property type="component" value="Unassembled WGS sequence"/>
</dbReference>
<feature type="transmembrane region" description="Helical" evidence="1">
    <location>
        <begin position="50"/>
        <end position="71"/>
    </location>
</feature>
<keyword evidence="1" id="KW-1133">Transmembrane helix</keyword>
<evidence type="ECO:0000313" key="2">
    <source>
        <dbReference type="EMBL" id="RUR85106.1"/>
    </source>
</evidence>
<evidence type="ECO:0000256" key="1">
    <source>
        <dbReference type="SAM" id="Phobius"/>
    </source>
</evidence>
<dbReference type="OrthoDB" id="422905at2"/>
<dbReference type="AlphaFoldDB" id="A0A433NP27"/>
<keyword evidence="1" id="KW-0472">Membrane</keyword>
<dbReference type="STRING" id="211165.GCA_000317285_04441"/>
<organism evidence="2 3">
    <name type="scientific">Chlorogloeopsis fritschii PCC 6912</name>
    <dbReference type="NCBI Taxonomy" id="211165"/>
    <lineage>
        <taxon>Bacteria</taxon>
        <taxon>Bacillati</taxon>
        <taxon>Cyanobacteriota</taxon>
        <taxon>Cyanophyceae</taxon>
        <taxon>Nostocales</taxon>
        <taxon>Chlorogloeopsidaceae</taxon>
        <taxon>Chlorogloeopsis</taxon>
    </lineage>
</organism>
<name>A0A433NP27_CHLFR</name>
<reference evidence="2 3" key="1">
    <citation type="journal article" date="2019" name="Genome Biol. Evol.">
        <title>Day and night: Metabolic profiles and evolutionary relationships of six axenic non-marine cyanobacteria.</title>
        <authorList>
            <person name="Will S.E."/>
            <person name="Henke P."/>
            <person name="Boedeker C."/>
            <person name="Huang S."/>
            <person name="Brinkmann H."/>
            <person name="Rohde M."/>
            <person name="Jarek M."/>
            <person name="Friedl T."/>
            <person name="Seufert S."/>
            <person name="Schumacher M."/>
            <person name="Overmann J."/>
            <person name="Neumann-Schaal M."/>
            <person name="Petersen J."/>
        </authorList>
    </citation>
    <scope>NUCLEOTIDE SEQUENCE [LARGE SCALE GENOMIC DNA]</scope>
    <source>
        <strain evidence="2 3">PCC 6912</strain>
    </source>
</reference>
<dbReference type="RefSeq" id="WP_016875003.1">
    <property type="nucleotide sequence ID" value="NZ_AJLN01000107.1"/>
</dbReference>